<feature type="transmembrane region" description="Helical" evidence="9">
    <location>
        <begin position="6"/>
        <end position="27"/>
    </location>
</feature>
<organism evidence="11 12">
    <name type="scientific">Nocardioides panaciterrulae</name>
    <dbReference type="NCBI Taxonomy" id="661492"/>
    <lineage>
        <taxon>Bacteria</taxon>
        <taxon>Bacillati</taxon>
        <taxon>Actinomycetota</taxon>
        <taxon>Actinomycetes</taxon>
        <taxon>Propionibacteriales</taxon>
        <taxon>Nocardioidaceae</taxon>
        <taxon>Nocardioides</taxon>
    </lineage>
</organism>
<evidence type="ECO:0000256" key="2">
    <source>
        <dbReference type="ARBA" id="ARBA00005887"/>
    </source>
</evidence>
<comment type="similarity">
    <text evidence="2 9">Belongs to the ammonia transporter channel (TC 1.A.11.2) family.</text>
</comment>
<feature type="transmembrane region" description="Helical" evidence="9">
    <location>
        <begin position="316"/>
        <end position="339"/>
    </location>
</feature>
<evidence type="ECO:0000256" key="1">
    <source>
        <dbReference type="ARBA" id="ARBA00004141"/>
    </source>
</evidence>
<feature type="domain" description="Ammonium transporter AmtB-like" evidence="10">
    <location>
        <begin position="6"/>
        <end position="407"/>
    </location>
</feature>
<dbReference type="AlphaFoldDB" id="A0A7Y9E784"/>
<feature type="transmembrane region" description="Helical" evidence="9">
    <location>
        <begin position="359"/>
        <end position="380"/>
    </location>
</feature>
<name>A0A7Y9E784_9ACTN</name>
<dbReference type="InterPro" id="IPR001905">
    <property type="entry name" value="Ammonium_transpt"/>
</dbReference>
<reference evidence="11 12" key="1">
    <citation type="submission" date="2020-07" db="EMBL/GenBank/DDBJ databases">
        <title>Sequencing the genomes of 1000 actinobacteria strains.</title>
        <authorList>
            <person name="Klenk H.-P."/>
        </authorList>
    </citation>
    <scope>NUCLEOTIDE SEQUENCE [LARGE SCALE GENOMIC DNA]</scope>
    <source>
        <strain evidence="11 12">DSM 21350</strain>
    </source>
</reference>
<keyword evidence="5 9" id="KW-1133">Transmembrane helix</keyword>
<feature type="transmembrane region" description="Helical" evidence="9">
    <location>
        <begin position="190"/>
        <end position="214"/>
    </location>
</feature>
<protein>
    <recommendedName>
        <fullName evidence="8 9">Ammonium transporter</fullName>
    </recommendedName>
</protein>
<dbReference type="PANTHER" id="PTHR43029">
    <property type="entry name" value="AMMONIUM TRANSPORTER MEP2"/>
    <property type="match status" value="1"/>
</dbReference>
<keyword evidence="12" id="KW-1185">Reference proteome</keyword>
<evidence type="ECO:0000256" key="8">
    <source>
        <dbReference type="ARBA" id="ARBA00050025"/>
    </source>
</evidence>
<evidence type="ECO:0000256" key="5">
    <source>
        <dbReference type="ARBA" id="ARBA00022989"/>
    </source>
</evidence>
<evidence type="ECO:0000259" key="10">
    <source>
        <dbReference type="Pfam" id="PF00909"/>
    </source>
</evidence>
<dbReference type="Gene3D" id="1.10.3430.10">
    <property type="entry name" value="Ammonium transporter AmtB like domains"/>
    <property type="match status" value="1"/>
</dbReference>
<comment type="subcellular location">
    <subcellularLocation>
        <location evidence="9">Cell membrane</location>
        <topology evidence="9">Multi-pass membrane protein</topology>
    </subcellularLocation>
    <subcellularLocation>
        <location evidence="1">Membrane</location>
        <topology evidence="1">Multi-pass membrane protein</topology>
    </subcellularLocation>
</comment>
<dbReference type="Pfam" id="PF00909">
    <property type="entry name" value="Ammonium_transp"/>
    <property type="match status" value="1"/>
</dbReference>
<feature type="transmembrane region" description="Helical" evidence="9">
    <location>
        <begin position="284"/>
        <end position="304"/>
    </location>
</feature>
<dbReference type="RefSeq" id="WP_343052124.1">
    <property type="nucleotide sequence ID" value="NZ_JACCBG010000001.1"/>
</dbReference>
<evidence type="ECO:0000313" key="11">
    <source>
        <dbReference type="EMBL" id="NYD42435.1"/>
    </source>
</evidence>
<evidence type="ECO:0000256" key="3">
    <source>
        <dbReference type="ARBA" id="ARBA00022448"/>
    </source>
</evidence>
<dbReference type="GO" id="GO:0005886">
    <property type="term" value="C:plasma membrane"/>
    <property type="evidence" value="ECO:0007669"/>
    <property type="project" value="UniProtKB-SubCell"/>
</dbReference>
<evidence type="ECO:0000256" key="6">
    <source>
        <dbReference type="ARBA" id="ARBA00023136"/>
    </source>
</evidence>
<accession>A0A7Y9E784</accession>
<dbReference type="InterPro" id="IPR029020">
    <property type="entry name" value="Ammonium/urea_transptr"/>
</dbReference>
<proteinExistence type="inferred from homology"/>
<dbReference type="NCBIfam" id="TIGR00836">
    <property type="entry name" value="amt"/>
    <property type="match status" value="1"/>
</dbReference>
<evidence type="ECO:0000256" key="7">
    <source>
        <dbReference type="ARBA" id="ARBA00023177"/>
    </source>
</evidence>
<gene>
    <name evidence="11" type="ORF">BJZ21_002518</name>
</gene>
<keyword evidence="3 9" id="KW-0813">Transport</keyword>
<feature type="transmembrane region" description="Helical" evidence="9">
    <location>
        <begin position="79"/>
        <end position="106"/>
    </location>
</feature>
<dbReference type="EMBL" id="JACCBG010000001">
    <property type="protein sequence ID" value="NYD42435.1"/>
    <property type="molecule type" value="Genomic_DNA"/>
</dbReference>
<dbReference type="PANTHER" id="PTHR43029:SF10">
    <property type="entry name" value="AMMONIUM TRANSPORTER MEP2"/>
    <property type="match status" value="1"/>
</dbReference>
<dbReference type="InterPro" id="IPR024041">
    <property type="entry name" value="NH4_transpt_AmtB-like_dom"/>
</dbReference>
<evidence type="ECO:0000313" key="12">
    <source>
        <dbReference type="Proteomes" id="UP000535511"/>
    </source>
</evidence>
<feature type="transmembrane region" description="Helical" evidence="9">
    <location>
        <begin position="234"/>
        <end position="251"/>
    </location>
</feature>
<feature type="transmembrane region" description="Helical" evidence="9">
    <location>
        <begin position="260"/>
        <end position="278"/>
    </location>
</feature>
<evidence type="ECO:0000256" key="9">
    <source>
        <dbReference type="RuleBase" id="RU362002"/>
    </source>
</evidence>
<dbReference type="SUPFAM" id="SSF111352">
    <property type="entry name" value="Ammonium transporter"/>
    <property type="match status" value="1"/>
</dbReference>
<feature type="transmembrane region" description="Helical" evidence="9">
    <location>
        <begin position="159"/>
        <end position="178"/>
    </location>
</feature>
<feature type="transmembrane region" description="Helical" evidence="9">
    <location>
        <begin position="39"/>
        <end position="59"/>
    </location>
</feature>
<sequence length="438" mass="44667">MDGYYAWMIVATALVLMMTTPALALFYGGMSRSKSVLNMMMMSYVALGVVGIVYVLWGWSMSFGPSDVGGVFANPFSLFGLEGVAGGSYIAVCFQMTFAVITAALISGAIADRVKLSAWVVFLPLWVTLSYFPLGHMVWGGGFISQHLGAQDYAGGTVVHINAGVAGGVLALIIGKRVGFGKEPMKPHNLTLTMVGAGLLWFGWYGFNVGSIVLAGGGEKADTRQFMTETGVTFLNTTIATCAAMLAWLAVERVLHGKATSLGAASGIVAGLVAITPSCGAVDTLGAIVIGAVAGALCAWAVGLKYKMGLDDSLDVVGVHLVGGIVGTVLIGFLSTSSAPGGIDGLFYGGGLGPLGDQVGAAGIAIAWSAVCTTVIGLAIRHTIGWRVSDEAEVEGIDSDQHGEAAYDLGTGLGRGLPSSGVLAATQGRAPVTEGAPA</sequence>
<keyword evidence="6 9" id="KW-0472">Membrane</keyword>
<dbReference type="GO" id="GO:0008519">
    <property type="term" value="F:ammonium channel activity"/>
    <property type="evidence" value="ECO:0007669"/>
    <property type="project" value="InterPro"/>
</dbReference>
<dbReference type="Proteomes" id="UP000535511">
    <property type="component" value="Unassembled WGS sequence"/>
</dbReference>
<comment type="caution">
    <text evidence="11">The sequence shown here is derived from an EMBL/GenBank/DDBJ whole genome shotgun (WGS) entry which is preliminary data.</text>
</comment>
<evidence type="ECO:0000256" key="4">
    <source>
        <dbReference type="ARBA" id="ARBA00022692"/>
    </source>
</evidence>
<keyword evidence="7 9" id="KW-0924">Ammonia transport</keyword>
<feature type="transmembrane region" description="Helical" evidence="9">
    <location>
        <begin position="118"/>
        <end position="139"/>
    </location>
</feature>
<keyword evidence="4 9" id="KW-0812">Transmembrane</keyword>